<organism evidence="2">
    <name type="scientific">Anopheles darlingi</name>
    <name type="common">Mosquito</name>
    <dbReference type="NCBI Taxonomy" id="43151"/>
    <lineage>
        <taxon>Eukaryota</taxon>
        <taxon>Metazoa</taxon>
        <taxon>Ecdysozoa</taxon>
        <taxon>Arthropoda</taxon>
        <taxon>Hexapoda</taxon>
        <taxon>Insecta</taxon>
        <taxon>Pterygota</taxon>
        <taxon>Neoptera</taxon>
        <taxon>Endopterygota</taxon>
        <taxon>Diptera</taxon>
        <taxon>Nematocera</taxon>
        <taxon>Culicoidea</taxon>
        <taxon>Culicidae</taxon>
        <taxon>Anophelinae</taxon>
        <taxon>Anopheles</taxon>
    </lineage>
</organism>
<dbReference type="AlphaFoldDB" id="A0A2M4D7J5"/>
<accession>A0A2M4D7J5</accession>
<dbReference type="EMBL" id="GGFL01009293">
    <property type="protein sequence ID" value="MBW73471.1"/>
    <property type="molecule type" value="Transcribed_RNA"/>
</dbReference>
<sequence>MLTYLFGASLTNTRLKMIWTFFLLVSFVKCRITKASIIRNIRKLLTRRASRAVRSVVISSDVATSSWACSMNPAIDWLTQPPLAIESVLSRKGELSLAPKYAHSAMIGSWRTEPHRPEMIGQSSTSTTRICSSRQSARSTSFSNSSTNV</sequence>
<evidence type="ECO:0000256" key="1">
    <source>
        <dbReference type="SAM" id="MobiDB-lite"/>
    </source>
</evidence>
<name>A0A2M4D7J5_ANODA</name>
<protein>
    <submittedName>
        <fullName evidence="2">Putative secreted protein</fullName>
    </submittedName>
</protein>
<feature type="compositionally biased region" description="Low complexity" evidence="1">
    <location>
        <begin position="122"/>
        <end position="149"/>
    </location>
</feature>
<feature type="region of interest" description="Disordered" evidence="1">
    <location>
        <begin position="115"/>
        <end position="149"/>
    </location>
</feature>
<evidence type="ECO:0000313" key="2">
    <source>
        <dbReference type="EMBL" id="MBW73471.1"/>
    </source>
</evidence>
<proteinExistence type="predicted"/>
<reference evidence="2" key="1">
    <citation type="submission" date="2018-01" db="EMBL/GenBank/DDBJ databases">
        <title>An insight into the sialome of Amazonian anophelines.</title>
        <authorList>
            <person name="Ribeiro J.M."/>
            <person name="Scarpassa V."/>
            <person name="Calvo E."/>
        </authorList>
    </citation>
    <scope>NUCLEOTIDE SEQUENCE</scope>
</reference>